<evidence type="ECO:0000313" key="1">
    <source>
        <dbReference type="EMBL" id="KAH3747998.1"/>
    </source>
</evidence>
<sequence length="55" mass="5969">MAVTSRNDAGKDLGSDIFANEKLANLLSTFPVCTSAWRAICANNRHSSLREKISS</sequence>
<evidence type="ECO:0000313" key="2">
    <source>
        <dbReference type="Proteomes" id="UP000828390"/>
    </source>
</evidence>
<protein>
    <submittedName>
        <fullName evidence="1">Uncharacterized protein</fullName>
    </submittedName>
</protein>
<dbReference type="EMBL" id="JAIWYP010000010">
    <property type="protein sequence ID" value="KAH3747998.1"/>
    <property type="molecule type" value="Genomic_DNA"/>
</dbReference>
<organism evidence="1 2">
    <name type="scientific">Dreissena polymorpha</name>
    <name type="common">Zebra mussel</name>
    <name type="synonym">Mytilus polymorpha</name>
    <dbReference type="NCBI Taxonomy" id="45954"/>
    <lineage>
        <taxon>Eukaryota</taxon>
        <taxon>Metazoa</taxon>
        <taxon>Spiralia</taxon>
        <taxon>Lophotrochozoa</taxon>
        <taxon>Mollusca</taxon>
        <taxon>Bivalvia</taxon>
        <taxon>Autobranchia</taxon>
        <taxon>Heteroconchia</taxon>
        <taxon>Euheterodonta</taxon>
        <taxon>Imparidentia</taxon>
        <taxon>Neoheterodontei</taxon>
        <taxon>Myida</taxon>
        <taxon>Dreissenoidea</taxon>
        <taxon>Dreissenidae</taxon>
        <taxon>Dreissena</taxon>
    </lineage>
</organism>
<dbReference type="Proteomes" id="UP000828390">
    <property type="component" value="Unassembled WGS sequence"/>
</dbReference>
<gene>
    <name evidence="1" type="ORF">DPMN_182435</name>
</gene>
<name>A0A9D4I5D4_DREPO</name>
<proteinExistence type="predicted"/>
<comment type="caution">
    <text evidence="1">The sequence shown here is derived from an EMBL/GenBank/DDBJ whole genome shotgun (WGS) entry which is preliminary data.</text>
</comment>
<reference evidence="1" key="2">
    <citation type="submission" date="2020-11" db="EMBL/GenBank/DDBJ databases">
        <authorList>
            <person name="McCartney M.A."/>
            <person name="Auch B."/>
            <person name="Kono T."/>
            <person name="Mallez S."/>
            <person name="Becker A."/>
            <person name="Gohl D.M."/>
            <person name="Silverstein K.A.T."/>
            <person name="Koren S."/>
            <person name="Bechman K.B."/>
            <person name="Herman A."/>
            <person name="Abrahante J.E."/>
            <person name="Garbe J."/>
        </authorList>
    </citation>
    <scope>NUCLEOTIDE SEQUENCE</scope>
    <source>
        <strain evidence="1">Duluth1</strain>
        <tissue evidence="1">Whole animal</tissue>
    </source>
</reference>
<accession>A0A9D4I5D4</accession>
<keyword evidence="2" id="KW-1185">Reference proteome</keyword>
<dbReference type="AlphaFoldDB" id="A0A9D4I5D4"/>
<reference evidence="1" key="1">
    <citation type="journal article" date="2019" name="bioRxiv">
        <title>The Genome of the Zebra Mussel, Dreissena polymorpha: A Resource for Invasive Species Research.</title>
        <authorList>
            <person name="McCartney M.A."/>
            <person name="Auch B."/>
            <person name="Kono T."/>
            <person name="Mallez S."/>
            <person name="Zhang Y."/>
            <person name="Obille A."/>
            <person name="Becker A."/>
            <person name="Abrahante J.E."/>
            <person name="Garbe J."/>
            <person name="Badalamenti J.P."/>
            <person name="Herman A."/>
            <person name="Mangelson H."/>
            <person name="Liachko I."/>
            <person name="Sullivan S."/>
            <person name="Sone E.D."/>
            <person name="Koren S."/>
            <person name="Silverstein K.A.T."/>
            <person name="Beckman K.B."/>
            <person name="Gohl D.M."/>
        </authorList>
    </citation>
    <scope>NUCLEOTIDE SEQUENCE</scope>
    <source>
        <strain evidence="1">Duluth1</strain>
        <tissue evidence="1">Whole animal</tissue>
    </source>
</reference>